<accession>Q4N050</accession>
<evidence type="ECO:0000256" key="4">
    <source>
        <dbReference type="ARBA" id="ARBA00022692"/>
    </source>
</evidence>
<evidence type="ECO:0000256" key="10">
    <source>
        <dbReference type="RuleBase" id="RU368065"/>
    </source>
</evidence>
<dbReference type="OMA" id="KALVLMM"/>
<dbReference type="STRING" id="5875.Q4N050"/>
<dbReference type="PANTHER" id="PTHR14467:SF0">
    <property type="entry name" value="PROTEIN ARV1"/>
    <property type="match status" value="1"/>
</dbReference>
<sequence>MVVCVNCGLEVLTLYHVYNEVNYCLATCENCGEICDKYVEWEIPLIIIDLFLFKIQVYRHLIHNHSPSPPLSPSLSPTHRSSMGGVRRVGLRIRSTLVRVMLLLISATILDSYSMLTSCNYLTSPPNICFPQFQSYNQSLLTQTSKFFRTQTIHNRISNRISNRNSNLSQGFTNRVSGFTNVFDSIYEPTSGSSNVSKGASSRTSGVSGVSEGKSEGTEVLELVEKMSSAMMCYSRLNIFKRVGMNAEYCNRTYSRAMELFFLIFLQNPTLCSWSKNLTADCKDITELGIISLSILRVLSYCLYVIIFYTILRRFKLITHKRRINRKKRRINEKDDNLCDKKINAKVDRVRNLRGKYHTNSAAENDSTVTPLSTVETTVSTGLKGVLNMFYALLLSFHIKSLVLMINVWYPTHTILIVIELYIYLNHIVELKAISNLSLGVSAFIVVTGALLKIAIYFLWFHIINTLNLHYFYS</sequence>
<evidence type="ECO:0000256" key="3">
    <source>
        <dbReference type="ARBA" id="ARBA00022448"/>
    </source>
</evidence>
<dbReference type="PANTHER" id="PTHR14467">
    <property type="entry name" value="ARV1"/>
    <property type="match status" value="1"/>
</dbReference>
<organism evidence="12 13">
    <name type="scientific">Theileria parva</name>
    <name type="common">East coast fever infection agent</name>
    <dbReference type="NCBI Taxonomy" id="5875"/>
    <lineage>
        <taxon>Eukaryota</taxon>
        <taxon>Sar</taxon>
        <taxon>Alveolata</taxon>
        <taxon>Apicomplexa</taxon>
        <taxon>Aconoidasida</taxon>
        <taxon>Piroplasmida</taxon>
        <taxon>Theileriidae</taxon>
        <taxon>Theileria</taxon>
    </lineage>
</organism>
<keyword evidence="4 10" id="KW-0812">Transmembrane</keyword>
<keyword evidence="8 10" id="KW-0443">Lipid metabolism</keyword>
<keyword evidence="7 10" id="KW-0445">Lipid transport</keyword>
<comment type="function">
    <text evidence="10">Mediator of sterol homeostasis involved in sterol uptake, trafficking and distribution into membranes.</text>
</comment>
<dbReference type="GO" id="GO:0032366">
    <property type="term" value="P:intracellular sterol transport"/>
    <property type="evidence" value="ECO:0007669"/>
    <property type="project" value="UniProtKB-UniRule"/>
</dbReference>
<dbReference type="GO" id="GO:0005794">
    <property type="term" value="C:Golgi apparatus"/>
    <property type="evidence" value="ECO:0007669"/>
    <property type="project" value="TreeGrafter"/>
</dbReference>
<name>Q4N050_THEPA</name>
<gene>
    <name evidence="12" type="ordered locus">TP03_0304</name>
</gene>
<dbReference type="Pfam" id="PF04161">
    <property type="entry name" value="Arv1"/>
    <property type="match status" value="1"/>
</dbReference>
<keyword evidence="9 10" id="KW-0472">Membrane</keyword>
<reference evidence="12 13" key="1">
    <citation type="journal article" date="2005" name="Science">
        <title>Genome sequence of Theileria parva, a bovine pathogen that transforms lymphocytes.</title>
        <authorList>
            <person name="Gardner M.J."/>
            <person name="Bishop R."/>
            <person name="Shah T."/>
            <person name="de Villiers E.P."/>
            <person name="Carlton J.M."/>
            <person name="Hall N."/>
            <person name="Ren Q."/>
            <person name="Paulsen I.T."/>
            <person name="Pain A."/>
            <person name="Berriman M."/>
            <person name="Wilson R.J.M."/>
            <person name="Sato S."/>
            <person name="Ralph S.A."/>
            <person name="Mann D.J."/>
            <person name="Xiong Z."/>
            <person name="Shallom S.J."/>
            <person name="Weidman J."/>
            <person name="Jiang L."/>
            <person name="Lynn J."/>
            <person name="Weaver B."/>
            <person name="Shoaibi A."/>
            <person name="Domingo A.R."/>
            <person name="Wasawo D."/>
            <person name="Crabtree J."/>
            <person name="Wortman J.R."/>
            <person name="Haas B."/>
            <person name="Angiuoli S.V."/>
            <person name="Creasy T.H."/>
            <person name="Lu C."/>
            <person name="Suh B."/>
            <person name="Silva J.C."/>
            <person name="Utterback T.R."/>
            <person name="Feldblyum T.V."/>
            <person name="Pertea M."/>
            <person name="Allen J."/>
            <person name="Nierman W.C."/>
            <person name="Taracha E.L.N."/>
            <person name="Salzberg S.L."/>
            <person name="White O.R."/>
            <person name="Fitzhugh H.A."/>
            <person name="Morzaria S."/>
            <person name="Venter J.C."/>
            <person name="Fraser C.M."/>
            <person name="Nene V."/>
        </authorList>
    </citation>
    <scope>NUCLEOTIDE SEQUENCE [LARGE SCALE GENOMIC DNA]</scope>
    <source>
        <strain evidence="12 13">Muguga</strain>
    </source>
</reference>
<evidence type="ECO:0000256" key="2">
    <source>
        <dbReference type="ARBA" id="ARBA00009187"/>
    </source>
</evidence>
<dbReference type="InParanoid" id="Q4N050"/>
<evidence type="ECO:0000256" key="7">
    <source>
        <dbReference type="ARBA" id="ARBA00023055"/>
    </source>
</evidence>
<dbReference type="VEuPathDB" id="PiroplasmaDB:TpMuguga_03g00304"/>
<dbReference type="RefSeq" id="XP_763322.1">
    <property type="nucleotide sequence ID" value="XM_758229.1"/>
</dbReference>
<dbReference type="GO" id="GO:0006665">
    <property type="term" value="P:sphingolipid metabolic process"/>
    <property type="evidence" value="ECO:0007669"/>
    <property type="project" value="UniProtKB-UniRule"/>
</dbReference>
<evidence type="ECO:0000256" key="6">
    <source>
        <dbReference type="ARBA" id="ARBA00022989"/>
    </source>
</evidence>
<comment type="similarity">
    <text evidence="2 10">Belongs to the ARV1 family.</text>
</comment>
<proteinExistence type="inferred from homology"/>
<dbReference type="KEGG" id="tpv:TP03_0304"/>
<evidence type="ECO:0000313" key="13">
    <source>
        <dbReference type="Proteomes" id="UP000001949"/>
    </source>
</evidence>
<feature type="region of interest" description="Disordered" evidence="11">
    <location>
        <begin position="190"/>
        <end position="213"/>
    </location>
</feature>
<feature type="transmembrane region" description="Helical" evidence="10">
    <location>
        <begin position="402"/>
        <end position="425"/>
    </location>
</feature>
<dbReference type="GO" id="GO:0032541">
    <property type="term" value="C:cortical endoplasmic reticulum"/>
    <property type="evidence" value="ECO:0007669"/>
    <property type="project" value="TreeGrafter"/>
</dbReference>
<dbReference type="EMBL" id="AAGK01000005">
    <property type="protein sequence ID" value="EAN31039.1"/>
    <property type="molecule type" value="Genomic_DNA"/>
</dbReference>
<dbReference type="GO" id="GO:0097036">
    <property type="term" value="P:regulation of plasma membrane sterol distribution"/>
    <property type="evidence" value="ECO:0007669"/>
    <property type="project" value="UniProtKB-UniRule"/>
</dbReference>
<keyword evidence="6 10" id="KW-1133">Transmembrane helix</keyword>
<comment type="caution">
    <text evidence="12">The sequence shown here is derived from an EMBL/GenBank/DDBJ whole genome shotgun (WGS) entry which is preliminary data.</text>
</comment>
<protein>
    <recommendedName>
        <fullName evidence="10">Protein ARV</fullName>
    </recommendedName>
</protein>
<dbReference type="GO" id="GO:0005789">
    <property type="term" value="C:endoplasmic reticulum membrane"/>
    <property type="evidence" value="ECO:0007669"/>
    <property type="project" value="UniProtKB-SubCell"/>
</dbReference>
<feature type="transmembrane region" description="Helical" evidence="10">
    <location>
        <begin position="437"/>
        <end position="460"/>
    </location>
</feature>
<keyword evidence="3 10" id="KW-0813">Transport</keyword>
<dbReference type="GO" id="GO:0016125">
    <property type="term" value="P:sterol metabolic process"/>
    <property type="evidence" value="ECO:0007669"/>
    <property type="project" value="UniProtKB-UniRule"/>
</dbReference>
<feature type="compositionally biased region" description="Low complexity" evidence="11">
    <location>
        <begin position="191"/>
        <end position="212"/>
    </location>
</feature>
<dbReference type="AlphaFoldDB" id="Q4N050"/>
<comment type="function">
    <text evidence="10">Regulates also the sphingolipid metabolism.</text>
</comment>
<evidence type="ECO:0000256" key="8">
    <source>
        <dbReference type="ARBA" id="ARBA00023098"/>
    </source>
</evidence>
<dbReference type="eggNOG" id="KOG3134">
    <property type="taxonomic scope" value="Eukaryota"/>
</dbReference>
<evidence type="ECO:0000313" key="12">
    <source>
        <dbReference type="EMBL" id="EAN31039.1"/>
    </source>
</evidence>
<comment type="subcellular location">
    <subcellularLocation>
        <location evidence="1 10">Endoplasmic reticulum membrane</location>
        <topology evidence="1 10">Multi-pass membrane protein</topology>
    </subcellularLocation>
</comment>
<evidence type="ECO:0000256" key="9">
    <source>
        <dbReference type="ARBA" id="ARBA00023136"/>
    </source>
</evidence>
<evidence type="ECO:0000256" key="1">
    <source>
        <dbReference type="ARBA" id="ARBA00004477"/>
    </source>
</evidence>
<keyword evidence="5 10" id="KW-0256">Endoplasmic reticulum</keyword>
<evidence type="ECO:0000256" key="11">
    <source>
        <dbReference type="SAM" id="MobiDB-lite"/>
    </source>
</evidence>
<feature type="transmembrane region" description="Helical" evidence="10">
    <location>
        <begin position="288"/>
        <end position="312"/>
    </location>
</feature>
<dbReference type="InterPro" id="IPR007290">
    <property type="entry name" value="Arv1"/>
</dbReference>
<evidence type="ECO:0000256" key="5">
    <source>
        <dbReference type="ARBA" id="ARBA00022824"/>
    </source>
</evidence>
<dbReference type="GeneID" id="3500272"/>
<dbReference type="Proteomes" id="UP000001949">
    <property type="component" value="Unassembled WGS sequence"/>
</dbReference>
<keyword evidence="10" id="KW-0746">Sphingolipid metabolism</keyword>
<keyword evidence="13" id="KW-1185">Reference proteome</keyword>